<dbReference type="InterPro" id="IPR056884">
    <property type="entry name" value="NPHP3-like_N"/>
</dbReference>
<organism evidence="3 4">
    <name type="scientific">Coprinopsis marcescibilis</name>
    <name type="common">Agaric fungus</name>
    <name type="synonym">Psathyrella marcescibilis</name>
    <dbReference type="NCBI Taxonomy" id="230819"/>
    <lineage>
        <taxon>Eukaryota</taxon>
        <taxon>Fungi</taxon>
        <taxon>Dikarya</taxon>
        <taxon>Basidiomycota</taxon>
        <taxon>Agaricomycotina</taxon>
        <taxon>Agaricomycetes</taxon>
        <taxon>Agaricomycetidae</taxon>
        <taxon>Agaricales</taxon>
        <taxon>Agaricineae</taxon>
        <taxon>Psathyrellaceae</taxon>
        <taxon>Coprinopsis</taxon>
    </lineage>
</organism>
<dbReference type="InterPro" id="IPR027417">
    <property type="entry name" value="P-loop_NTPase"/>
</dbReference>
<feature type="domain" description="Nephrocystin 3-like N-terminal" evidence="2">
    <location>
        <begin position="50"/>
        <end position="207"/>
    </location>
</feature>
<dbReference type="PANTHER" id="PTHR10039">
    <property type="entry name" value="AMELOGENIN"/>
    <property type="match status" value="1"/>
</dbReference>
<protein>
    <recommendedName>
        <fullName evidence="2">Nephrocystin 3-like N-terminal domain-containing protein</fullName>
    </recommendedName>
</protein>
<evidence type="ECO:0000259" key="2">
    <source>
        <dbReference type="Pfam" id="PF24883"/>
    </source>
</evidence>
<evidence type="ECO:0000256" key="1">
    <source>
        <dbReference type="ARBA" id="ARBA00022737"/>
    </source>
</evidence>
<dbReference type="PANTHER" id="PTHR10039:SF17">
    <property type="entry name" value="FUNGAL STAND N-TERMINAL GOODBYE DOMAIN-CONTAINING PROTEIN-RELATED"/>
    <property type="match status" value="1"/>
</dbReference>
<keyword evidence="1" id="KW-0677">Repeat</keyword>
<accession>A0A5C3KPN7</accession>
<evidence type="ECO:0000313" key="3">
    <source>
        <dbReference type="EMBL" id="TFK22459.1"/>
    </source>
</evidence>
<dbReference type="Proteomes" id="UP000307440">
    <property type="component" value="Unassembled WGS sequence"/>
</dbReference>
<gene>
    <name evidence="3" type="ORF">FA15DRAFT_706338</name>
</gene>
<sequence length="571" mass="64748">MFDYSTNHSDRVNGMQLLQEHMAPSALYDSSERFDPPKCDEDTRTGLLEELWGWVENPSTVDRMVCITGPAGSGKSALQQTTVEEAAEHNHLLAAFFFSSGDARRNHPGGFVATLAYQVSQNIGETREPMIQAIERDPRIFERSRETQARTLIVLPIRKALALSNASPSSWPSNIFIDGVDECRNEEDQSHLLRILQSLAISERGHLKQSGLLYHIELSNYDATSDIRLYLRRKLHDIGCNSEYARTPTGPWPPSKDIDTLVDNASGQFIYASTIVKFLSDRRRNPFKHLQLVLTWAPGTNRREQPFASLDALYASIFLAAQEAYAKSRDTEDDLVIVRSIRMFQLLAKHSIKPHVSSMEEILSLDGGEIQIIMSDLHSIVKSWGNQAGRLSLTFHHKSIEDFLQDPKRSRKLFISDVEVALIWLEICVRVVKSADDSVIQGLSARSNDWDNCHWTLFSPLNIYMTSLETVLFEGTDVQINQAGLLLKSATFWTHFTTSCKFVSARDMNWGMLMSRNMKSLVNKARSLGLSGSDPNWTGILTSIEKWRDMVNKLHEDEWRPSSEHFRLMGK</sequence>
<dbReference type="Pfam" id="PF24883">
    <property type="entry name" value="NPHP3_N"/>
    <property type="match status" value="1"/>
</dbReference>
<dbReference type="SUPFAM" id="SSF52540">
    <property type="entry name" value="P-loop containing nucleoside triphosphate hydrolases"/>
    <property type="match status" value="1"/>
</dbReference>
<name>A0A5C3KPN7_COPMA</name>
<proteinExistence type="predicted"/>
<keyword evidence="4" id="KW-1185">Reference proteome</keyword>
<dbReference type="OrthoDB" id="3018344at2759"/>
<dbReference type="Gene3D" id="3.40.50.300">
    <property type="entry name" value="P-loop containing nucleotide triphosphate hydrolases"/>
    <property type="match status" value="1"/>
</dbReference>
<evidence type="ECO:0000313" key="4">
    <source>
        <dbReference type="Proteomes" id="UP000307440"/>
    </source>
</evidence>
<reference evidence="3 4" key="1">
    <citation type="journal article" date="2019" name="Nat. Ecol. Evol.">
        <title>Megaphylogeny resolves global patterns of mushroom evolution.</title>
        <authorList>
            <person name="Varga T."/>
            <person name="Krizsan K."/>
            <person name="Foldi C."/>
            <person name="Dima B."/>
            <person name="Sanchez-Garcia M."/>
            <person name="Sanchez-Ramirez S."/>
            <person name="Szollosi G.J."/>
            <person name="Szarkandi J.G."/>
            <person name="Papp V."/>
            <person name="Albert L."/>
            <person name="Andreopoulos W."/>
            <person name="Angelini C."/>
            <person name="Antonin V."/>
            <person name="Barry K.W."/>
            <person name="Bougher N.L."/>
            <person name="Buchanan P."/>
            <person name="Buyck B."/>
            <person name="Bense V."/>
            <person name="Catcheside P."/>
            <person name="Chovatia M."/>
            <person name="Cooper J."/>
            <person name="Damon W."/>
            <person name="Desjardin D."/>
            <person name="Finy P."/>
            <person name="Geml J."/>
            <person name="Haridas S."/>
            <person name="Hughes K."/>
            <person name="Justo A."/>
            <person name="Karasinski D."/>
            <person name="Kautmanova I."/>
            <person name="Kiss B."/>
            <person name="Kocsube S."/>
            <person name="Kotiranta H."/>
            <person name="LaButti K.M."/>
            <person name="Lechner B.E."/>
            <person name="Liimatainen K."/>
            <person name="Lipzen A."/>
            <person name="Lukacs Z."/>
            <person name="Mihaltcheva S."/>
            <person name="Morgado L.N."/>
            <person name="Niskanen T."/>
            <person name="Noordeloos M.E."/>
            <person name="Ohm R.A."/>
            <person name="Ortiz-Santana B."/>
            <person name="Ovrebo C."/>
            <person name="Racz N."/>
            <person name="Riley R."/>
            <person name="Savchenko A."/>
            <person name="Shiryaev A."/>
            <person name="Soop K."/>
            <person name="Spirin V."/>
            <person name="Szebenyi C."/>
            <person name="Tomsovsky M."/>
            <person name="Tulloss R.E."/>
            <person name="Uehling J."/>
            <person name="Grigoriev I.V."/>
            <person name="Vagvolgyi C."/>
            <person name="Papp T."/>
            <person name="Martin F.M."/>
            <person name="Miettinen O."/>
            <person name="Hibbett D.S."/>
            <person name="Nagy L.G."/>
        </authorList>
    </citation>
    <scope>NUCLEOTIDE SEQUENCE [LARGE SCALE GENOMIC DNA]</scope>
    <source>
        <strain evidence="3 4">CBS 121175</strain>
    </source>
</reference>
<dbReference type="STRING" id="230819.A0A5C3KPN7"/>
<dbReference type="EMBL" id="ML210240">
    <property type="protein sequence ID" value="TFK22459.1"/>
    <property type="molecule type" value="Genomic_DNA"/>
</dbReference>
<dbReference type="AlphaFoldDB" id="A0A5C3KPN7"/>